<proteinExistence type="predicted"/>
<evidence type="ECO:0000313" key="3">
    <source>
        <dbReference type="EMBL" id="KAK1310006.1"/>
    </source>
</evidence>
<reference evidence="3" key="1">
    <citation type="journal article" date="2023" name="Nat. Commun.">
        <title>Diploid and tetraploid genomes of Acorus and the evolution of monocots.</title>
        <authorList>
            <person name="Ma L."/>
            <person name="Liu K.W."/>
            <person name="Li Z."/>
            <person name="Hsiao Y.Y."/>
            <person name="Qi Y."/>
            <person name="Fu T."/>
            <person name="Tang G.D."/>
            <person name="Zhang D."/>
            <person name="Sun W.H."/>
            <person name="Liu D.K."/>
            <person name="Li Y."/>
            <person name="Chen G.Z."/>
            <person name="Liu X.D."/>
            <person name="Liao X.Y."/>
            <person name="Jiang Y.T."/>
            <person name="Yu X."/>
            <person name="Hao Y."/>
            <person name="Huang J."/>
            <person name="Zhao X.W."/>
            <person name="Ke S."/>
            <person name="Chen Y.Y."/>
            <person name="Wu W.L."/>
            <person name="Hsu J.L."/>
            <person name="Lin Y.F."/>
            <person name="Huang M.D."/>
            <person name="Li C.Y."/>
            <person name="Huang L."/>
            <person name="Wang Z.W."/>
            <person name="Zhao X."/>
            <person name="Zhong W.Y."/>
            <person name="Peng D.H."/>
            <person name="Ahmad S."/>
            <person name="Lan S."/>
            <person name="Zhang J.S."/>
            <person name="Tsai W.C."/>
            <person name="Van de Peer Y."/>
            <person name="Liu Z.J."/>
        </authorList>
    </citation>
    <scope>NUCLEOTIDE SEQUENCE</scope>
    <source>
        <strain evidence="3">CP</strain>
    </source>
</reference>
<reference evidence="3" key="2">
    <citation type="submission" date="2023-06" db="EMBL/GenBank/DDBJ databases">
        <authorList>
            <person name="Ma L."/>
            <person name="Liu K.-W."/>
            <person name="Li Z."/>
            <person name="Hsiao Y.-Y."/>
            <person name="Qi Y."/>
            <person name="Fu T."/>
            <person name="Tang G."/>
            <person name="Zhang D."/>
            <person name="Sun W.-H."/>
            <person name="Liu D.-K."/>
            <person name="Li Y."/>
            <person name="Chen G.-Z."/>
            <person name="Liu X.-D."/>
            <person name="Liao X.-Y."/>
            <person name="Jiang Y.-T."/>
            <person name="Yu X."/>
            <person name="Hao Y."/>
            <person name="Huang J."/>
            <person name="Zhao X.-W."/>
            <person name="Ke S."/>
            <person name="Chen Y.-Y."/>
            <person name="Wu W.-L."/>
            <person name="Hsu J.-L."/>
            <person name="Lin Y.-F."/>
            <person name="Huang M.-D."/>
            <person name="Li C.-Y."/>
            <person name="Huang L."/>
            <person name="Wang Z.-W."/>
            <person name="Zhao X."/>
            <person name="Zhong W.-Y."/>
            <person name="Peng D.-H."/>
            <person name="Ahmad S."/>
            <person name="Lan S."/>
            <person name="Zhang J.-S."/>
            <person name="Tsai W.-C."/>
            <person name="Van De Peer Y."/>
            <person name="Liu Z.-J."/>
        </authorList>
    </citation>
    <scope>NUCLEOTIDE SEQUENCE</scope>
    <source>
        <strain evidence="3">CP</strain>
        <tissue evidence="3">Leaves</tissue>
    </source>
</reference>
<organism evidence="3 4">
    <name type="scientific">Acorus calamus</name>
    <name type="common">Sweet flag</name>
    <dbReference type="NCBI Taxonomy" id="4465"/>
    <lineage>
        <taxon>Eukaryota</taxon>
        <taxon>Viridiplantae</taxon>
        <taxon>Streptophyta</taxon>
        <taxon>Embryophyta</taxon>
        <taxon>Tracheophyta</taxon>
        <taxon>Spermatophyta</taxon>
        <taxon>Magnoliopsida</taxon>
        <taxon>Liliopsida</taxon>
        <taxon>Acoraceae</taxon>
        <taxon>Acorus</taxon>
    </lineage>
</organism>
<dbReference type="PANTHER" id="PTHR47186">
    <property type="entry name" value="LEUCINE-RICH REPEAT-CONTAINING PROTEIN 57"/>
    <property type="match status" value="1"/>
</dbReference>
<sequence>MAWDERFYVVCRGSQGSGTRWWCTDARRLSIHKTDPQFSPLPRPKMSNLRSFSVFGAATFSQLFPRGMPSLGFKLLRVLELRGTPIVVIPNEVFDLFNLRHLGLSLPCKISKLQSLRHLFINNKIEAHKHRITRFIFRGETLTGGWKLKGLQTLRTVSCNTEIARKIGRLTQMRSLSIMGVRSVHGMDLCTSITKMERILHLCIIAVKEHMGEVLCLDFLSPPPSHLLKLLLIRQMEGVPRARAEVPRAIVPRVEGVARVEDAELGECGFLARGMPELRELQFRSCVELMEPLKGVHYLTKLQQLSLVLMPEEFIEKMRRMDRSSSAFKHIADVKYHSRGADGRWTVQLL</sequence>
<protein>
    <recommendedName>
        <fullName evidence="2">Disease resistance R13L4/SHOC-2-like LRR domain-containing protein</fullName>
    </recommendedName>
</protein>
<keyword evidence="4" id="KW-1185">Reference proteome</keyword>
<dbReference type="InterPro" id="IPR032675">
    <property type="entry name" value="LRR_dom_sf"/>
</dbReference>
<gene>
    <name evidence="3" type="ORF">QJS10_CPA08g01753</name>
</gene>
<feature type="domain" description="Disease resistance R13L4/SHOC-2-like LRR" evidence="2">
    <location>
        <begin position="49"/>
        <end position="241"/>
    </location>
</feature>
<keyword evidence="1" id="KW-0677">Repeat</keyword>
<evidence type="ECO:0000256" key="1">
    <source>
        <dbReference type="ARBA" id="ARBA00022737"/>
    </source>
</evidence>
<dbReference type="InterPro" id="IPR055414">
    <property type="entry name" value="LRR_R13L4/SHOC2-like"/>
</dbReference>
<comment type="caution">
    <text evidence="3">The sequence shown here is derived from an EMBL/GenBank/DDBJ whole genome shotgun (WGS) entry which is preliminary data.</text>
</comment>
<dbReference type="SUPFAM" id="SSF52047">
    <property type="entry name" value="RNI-like"/>
    <property type="match status" value="1"/>
</dbReference>
<evidence type="ECO:0000259" key="2">
    <source>
        <dbReference type="Pfam" id="PF23598"/>
    </source>
</evidence>
<dbReference type="AlphaFoldDB" id="A0AAV9E9Y4"/>
<dbReference type="EMBL" id="JAUJYO010000008">
    <property type="protein sequence ID" value="KAK1310006.1"/>
    <property type="molecule type" value="Genomic_DNA"/>
</dbReference>
<dbReference type="Gene3D" id="3.80.10.10">
    <property type="entry name" value="Ribonuclease Inhibitor"/>
    <property type="match status" value="1"/>
</dbReference>
<name>A0AAV9E9Y4_ACOCL</name>
<dbReference type="PANTHER" id="PTHR47186:SF3">
    <property type="entry name" value="OS09G0267800 PROTEIN"/>
    <property type="match status" value="1"/>
</dbReference>
<evidence type="ECO:0000313" key="4">
    <source>
        <dbReference type="Proteomes" id="UP001180020"/>
    </source>
</evidence>
<dbReference type="Pfam" id="PF23598">
    <property type="entry name" value="LRR_14"/>
    <property type="match status" value="1"/>
</dbReference>
<accession>A0AAV9E9Y4</accession>
<dbReference type="Proteomes" id="UP001180020">
    <property type="component" value="Unassembled WGS sequence"/>
</dbReference>